<evidence type="ECO:0000256" key="1">
    <source>
        <dbReference type="SAM" id="MobiDB-lite"/>
    </source>
</evidence>
<dbReference type="RefSeq" id="XP_022235356.1">
    <property type="nucleotide sequence ID" value="XM_022379648.1"/>
</dbReference>
<evidence type="ECO:0000313" key="2">
    <source>
        <dbReference type="Proteomes" id="UP000694941"/>
    </source>
</evidence>
<gene>
    <name evidence="3" type="primary">LOC106475568</name>
</gene>
<dbReference type="PANTHER" id="PTHR33667">
    <property type="entry name" value="SI:DKEY-57N24.6"/>
    <property type="match status" value="1"/>
</dbReference>
<keyword evidence="2" id="KW-1185">Reference proteome</keyword>
<dbReference type="PANTHER" id="PTHR33667:SF7">
    <property type="entry name" value="RIKEN CDNA 1810020O05 GENE"/>
    <property type="match status" value="1"/>
</dbReference>
<dbReference type="Proteomes" id="UP000694941">
    <property type="component" value="Unplaced"/>
</dbReference>
<dbReference type="GeneID" id="106475568"/>
<organism evidence="2 3">
    <name type="scientific">Limulus polyphemus</name>
    <name type="common">Atlantic horseshoe crab</name>
    <dbReference type="NCBI Taxonomy" id="6850"/>
    <lineage>
        <taxon>Eukaryota</taxon>
        <taxon>Metazoa</taxon>
        <taxon>Ecdysozoa</taxon>
        <taxon>Arthropoda</taxon>
        <taxon>Chelicerata</taxon>
        <taxon>Merostomata</taxon>
        <taxon>Xiphosura</taxon>
        <taxon>Limulidae</taxon>
        <taxon>Limulus</taxon>
    </lineage>
</organism>
<proteinExistence type="predicted"/>
<protein>
    <submittedName>
        <fullName evidence="3">Uncharacterized protein FLJ43738-like</fullName>
    </submittedName>
</protein>
<evidence type="ECO:0000313" key="3">
    <source>
        <dbReference type="RefSeq" id="XP_022235356.1"/>
    </source>
</evidence>
<reference evidence="3" key="1">
    <citation type="submission" date="2025-08" db="UniProtKB">
        <authorList>
            <consortium name="RefSeq"/>
        </authorList>
    </citation>
    <scope>IDENTIFICATION</scope>
    <source>
        <tissue evidence="3">Muscle</tissue>
    </source>
</reference>
<sequence>MTALSHLQYYNYILWEVFAGMLNSGFVQEKLQGPPLAVQVHDRDFKHSENAVLNQKEIPCPRTLEFEYINQFERNCLVTKWKASSVDQSKKKISYPHGVAQCDMSGFLHGQTLIHISVPVRNTPQESAAYHSPKYNVDCIHLPRPGHYNMCQSQLKVTARIAQPLETKVGLESCPFGRIVYTVRRNKSDHLKQLLKLVTDINSKSLHLEKHLLPHHRIFFTTQYLASFSDPYEDFISGFHVWDGEEHLIVLEGLRSGAIDNLWQSLVYTCGVKVQYNSDMGFSERLYRLLYHIHLYQPLTIILKESQLYIQHCCLQGLLQLKQLRESRTLREVIRCQLLPLTNVLEDVNNEFGLPVTIWDIQELHEHGMISPTTTTSRPNAMVSPSGERDGY</sequence>
<feature type="region of interest" description="Disordered" evidence="1">
    <location>
        <begin position="370"/>
        <end position="392"/>
    </location>
</feature>
<accession>A0ABM1RVF1</accession>
<name>A0ABM1RVF1_LIMPO</name>